<keyword evidence="2" id="KW-1185">Reference proteome</keyword>
<evidence type="ECO:0000313" key="2">
    <source>
        <dbReference type="Proteomes" id="UP000223738"/>
    </source>
</evidence>
<name>A0A1S5R1H5_9CAUD</name>
<protein>
    <submittedName>
        <fullName evidence="1">Uncharacterized protein</fullName>
    </submittedName>
</protein>
<dbReference type="Proteomes" id="UP000223738">
    <property type="component" value="Segment"/>
</dbReference>
<organism evidence="1 2">
    <name type="scientific">Pseudomonas phage phiPMW</name>
    <dbReference type="NCBI Taxonomy" id="1815582"/>
    <lineage>
        <taxon>Viruses</taxon>
        <taxon>Duplodnaviria</taxon>
        <taxon>Heunggongvirae</taxon>
        <taxon>Uroviricota</taxon>
        <taxon>Caudoviricetes</taxon>
        <taxon>Plaisancevirus</taxon>
        <taxon>Plaisancevirus PMW</taxon>
    </lineage>
</organism>
<accession>A0A1S5R1H5</accession>
<dbReference type="EMBL" id="KU862660">
    <property type="protein sequence ID" value="ANA49249.1"/>
    <property type="molecule type" value="Genomic_DNA"/>
</dbReference>
<evidence type="ECO:0000313" key="1">
    <source>
        <dbReference type="EMBL" id="ANA49249.1"/>
    </source>
</evidence>
<sequence>MYIDPKRFEISDRSESFSTYNLNISDNCVAGLGLGLGHSVETLPYQITQYKPEKPFVVIDGVVYVNAKFIKENTIEV</sequence>
<reference evidence="1 2" key="1">
    <citation type="submission" date="2016-03" db="EMBL/GenBank/DDBJ databases">
        <title>Characterization of pf16 and phiPMW: Two novel phages infecting Pseudomonas putida PpG1.</title>
        <authorList>
            <person name="Magill D.J."/>
            <person name="Krylov V.N."/>
            <person name="Allen C.C.R."/>
            <person name="McGrath J.W."/>
            <person name="Quinn J.P."/>
            <person name="Kulakov L.A."/>
        </authorList>
    </citation>
    <scope>NUCLEOTIDE SEQUENCE [LARGE SCALE GENOMIC DNA]</scope>
</reference>
<gene>
    <name evidence="1" type="ORF">PMW_124</name>
</gene>
<proteinExistence type="predicted"/>